<dbReference type="EMBL" id="AWXR01000013">
    <property type="protein sequence ID" value="ERM83486.1"/>
    <property type="molecule type" value="Genomic_DNA"/>
</dbReference>
<accession>U5C3J2</accession>
<evidence type="ECO:0000313" key="1">
    <source>
        <dbReference type="EMBL" id="ERM83486.1"/>
    </source>
</evidence>
<keyword evidence="2" id="KW-1185">Reference proteome</keyword>
<sequence>MNPKKQILVNDFVLRIDFLPAFSVNSIKPKTLILPLRNWRNIDFGYGRDKLRFTTQIPSNQQESPFFPEDWDKSFMLAFLPNCLTKKKSGPLSNIGIRRLFFGPLNFLDKSF</sequence>
<dbReference type="AlphaFoldDB" id="U5C3J2"/>
<gene>
    <name evidence="1" type="ORF">P872_03645</name>
</gene>
<comment type="caution">
    <text evidence="1">The sequence shown here is derived from an EMBL/GenBank/DDBJ whole genome shotgun (WGS) entry which is preliminary data.</text>
</comment>
<dbReference type="Proteomes" id="UP000016843">
    <property type="component" value="Unassembled WGS sequence"/>
</dbReference>
<proteinExistence type="predicted"/>
<protein>
    <submittedName>
        <fullName evidence="1">Uncharacterized protein</fullName>
    </submittedName>
</protein>
<reference evidence="1 2" key="1">
    <citation type="journal article" date="2013" name="Genome Announc.">
        <title>Draft Genome Sequence of the Psychrophilic and Alkaliphilic Rhodonellum psychrophilum Strain GCM71T.</title>
        <authorList>
            <person name="Hauptmann A.L."/>
            <person name="Glaring M.A."/>
            <person name="Hallin P.F."/>
            <person name="Prieme A."/>
            <person name="Stougaard P."/>
        </authorList>
    </citation>
    <scope>NUCLEOTIDE SEQUENCE [LARGE SCALE GENOMIC DNA]</scope>
    <source>
        <strain evidence="1 2">GCM71</strain>
    </source>
</reference>
<evidence type="ECO:0000313" key="2">
    <source>
        <dbReference type="Proteomes" id="UP000016843"/>
    </source>
</evidence>
<organism evidence="1 2">
    <name type="scientific">Rhodonellum psychrophilum GCM71 = DSM 17998</name>
    <dbReference type="NCBI Taxonomy" id="1123057"/>
    <lineage>
        <taxon>Bacteria</taxon>
        <taxon>Pseudomonadati</taxon>
        <taxon>Bacteroidota</taxon>
        <taxon>Cytophagia</taxon>
        <taxon>Cytophagales</taxon>
        <taxon>Cytophagaceae</taxon>
        <taxon>Rhodonellum</taxon>
    </lineage>
</organism>
<name>U5C3J2_9BACT</name>